<comment type="caution">
    <text evidence="2">The sequence shown here is derived from an EMBL/GenBank/DDBJ whole genome shotgun (WGS) entry which is preliminary data.</text>
</comment>
<gene>
    <name evidence="2" type="ORF">Pmani_032346</name>
</gene>
<feature type="region of interest" description="Disordered" evidence="1">
    <location>
        <begin position="1"/>
        <end position="22"/>
    </location>
</feature>
<accession>A0AAE1TTW1</accession>
<reference evidence="2" key="1">
    <citation type="submission" date="2023-11" db="EMBL/GenBank/DDBJ databases">
        <title>Genome assemblies of two species of porcelain crab, Petrolisthes cinctipes and Petrolisthes manimaculis (Anomura: Porcellanidae).</title>
        <authorList>
            <person name="Angst P."/>
        </authorList>
    </citation>
    <scope>NUCLEOTIDE SEQUENCE</scope>
    <source>
        <strain evidence="2">PB745_02</strain>
        <tissue evidence="2">Gill</tissue>
    </source>
</reference>
<name>A0AAE1TTW1_9EUCA</name>
<proteinExistence type="predicted"/>
<organism evidence="2 3">
    <name type="scientific">Petrolisthes manimaculis</name>
    <dbReference type="NCBI Taxonomy" id="1843537"/>
    <lineage>
        <taxon>Eukaryota</taxon>
        <taxon>Metazoa</taxon>
        <taxon>Ecdysozoa</taxon>
        <taxon>Arthropoda</taxon>
        <taxon>Crustacea</taxon>
        <taxon>Multicrustacea</taxon>
        <taxon>Malacostraca</taxon>
        <taxon>Eumalacostraca</taxon>
        <taxon>Eucarida</taxon>
        <taxon>Decapoda</taxon>
        <taxon>Pleocyemata</taxon>
        <taxon>Anomura</taxon>
        <taxon>Galatheoidea</taxon>
        <taxon>Porcellanidae</taxon>
        <taxon>Petrolisthes</taxon>
    </lineage>
</organism>
<sequence>MRDGKTEVSREEGRGKNERATQCIRQQTGVNEQVGNQSACSKVEVTRTVHISSVMLPREVKKKKCEAT</sequence>
<protein>
    <submittedName>
        <fullName evidence="2">Uncharacterized protein</fullName>
    </submittedName>
</protein>
<dbReference type="EMBL" id="JAWZYT010004155">
    <property type="protein sequence ID" value="KAK4295069.1"/>
    <property type="molecule type" value="Genomic_DNA"/>
</dbReference>
<keyword evidence="3" id="KW-1185">Reference proteome</keyword>
<feature type="compositionally biased region" description="Basic and acidic residues" evidence="1">
    <location>
        <begin position="1"/>
        <end position="19"/>
    </location>
</feature>
<dbReference type="AlphaFoldDB" id="A0AAE1TTW1"/>
<evidence type="ECO:0000313" key="3">
    <source>
        <dbReference type="Proteomes" id="UP001292094"/>
    </source>
</evidence>
<dbReference type="Proteomes" id="UP001292094">
    <property type="component" value="Unassembled WGS sequence"/>
</dbReference>
<evidence type="ECO:0000313" key="2">
    <source>
        <dbReference type="EMBL" id="KAK4295069.1"/>
    </source>
</evidence>
<evidence type="ECO:0000256" key="1">
    <source>
        <dbReference type="SAM" id="MobiDB-lite"/>
    </source>
</evidence>